<evidence type="ECO:0000256" key="2">
    <source>
        <dbReference type="ARBA" id="ARBA00022452"/>
    </source>
</evidence>
<evidence type="ECO:0000256" key="7">
    <source>
        <dbReference type="SAM" id="MobiDB-lite"/>
    </source>
</evidence>
<feature type="compositionally biased region" description="Basic and acidic residues" evidence="7">
    <location>
        <begin position="19"/>
        <end position="33"/>
    </location>
</feature>
<organism evidence="9 10">
    <name type="scientific">Sumerlaea chitinivorans</name>
    <dbReference type="NCBI Taxonomy" id="2250252"/>
    <lineage>
        <taxon>Bacteria</taxon>
        <taxon>Candidatus Sumerlaeota</taxon>
        <taxon>Candidatus Sumerlaeia</taxon>
        <taxon>Candidatus Sumerlaeales</taxon>
        <taxon>Candidatus Sumerlaeaceae</taxon>
        <taxon>Candidatus Sumerlaea</taxon>
    </lineage>
</organism>
<proteinExistence type="predicted"/>
<dbReference type="GO" id="GO:0019867">
    <property type="term" value="C:outer membrane"/>
    <property type="evidence" value="ECO:0007669"/>
    <property type="project" value="InterPro"/>
</dbReference>
<dbReference type="InterPro" id="IPR039910">
    <property type="entry name" value="D15-like"/>
</dbReference>
<dbReference type="InterPro" id="IPR010827">
    <property type="entry name" value="BamA/TamA_POTRA"/>
</dbReference>
<comment type="subcellular location">
    <subcellularLocation>
        <location evidence="1">Membrane</location>
    </subcellularLocation>
</comment>
<dbReference type="InterPro" id="IPR000184">
    <property type="entry name" value="Bac_surfAg_D15"/>
</dbReference>
<feature type="compositionally biased region" description="Acidic residues" evidence="7">
    <location>
        <begin position="1"/>
        <end position="11"/>
    </location>
</feature>
<dbReference type="PIRSF" id="PIRSF006076">
    <property type="entry name" value="OM_assembly_OMP85"/>
    <property type="match status" value="1"/>
</dbReference>
<dbReference type="InterPro" id="IPR023707">
    <property type="entry name" value="OM_assembly_BamA"/>
</dbReference>
<keyword evidence="3" id="KW-0812">Transmembrane</keyword>
<dbReference type="Proteomes" id="UP000262583">
    <property type="component" value="Chromosome"/>
</dbReference>
<gene>
    <name evidence="9" type="ORF">BRCON_1587</name>
</gene>
<keyword evidence="5" id="KW-0472">Membrane</keyword>
<keyword evidence="4" id="KW-0677">Repeat</keyword>
<evidence type="ECO:0000256" key="3">
    <source>
        <dbReference type="ARBA" id="ARBA00022692"/>
    </source>
</evidence>
<dbReference type="AlphaFoldDB" id="A0A2Z4Y5C4"/>
<keyword evidence="2" id="KW-1134">Transmembrane beta strand</keyword>
<reference evidence="9 10" key="1">
    <citation type="submission" date="2018-05" db="EMBL/GenBank/DDBJ databases">
        <title>A metagenomic window into the 2 km-deep terrestrial subsurface aquifer revealed taxonomically and functionally diverse microbial community comprising novel uncultured bacterial lineages.</title>
        <authorList>
            <person name="Kadnikov V.V."/>
            <person name="Mardanov A.V."/>
            <person name="Beletsky A.V."/>
            <person name="Banks D."/>
            <person name="Pimenov N.V."/>
            <person name="Frank Y.A."/>
            <person name="Karnachuk O.V."/>
            <person name="Ravin N.V."/>
        </authorList>
    </citation>
    <scope>NUCLEOTIDE SEQUENCE [LARGE SCALE GENOMIC DNA]</scope>
    <source>
        <strain evidence="9">BY</strain>
    </source>
</reference>
<keyword evidence="6" id="KW-0998">Cell outer membrane</keyword>
<evidence type="ECO:0000313" key="9">
    <source>
        <dbReference type="EMBL" id="AXA36364.1"/>
    </source>
</evidence>
<dbReference type="EMBL" id="CP030759">
    <property type="protein sequence ID" value="AXA36364.1"/>
    <property type="molecule type" value="Genomic_DNA"/>
</dbReference>
<feature type="region of interest" description="Disordered" evidence="7">
    <location>
        <begin position="1"/>
        <end position="49"/>
    </location>
</feature>
<evidence type="ECO:0000256" key="5">
    <source>
        <dbReference type="ARBA" id="ARBA00023136"/>
    </source>
</evidence>
<accession>A0A2Z4Y5C4</accession>
<dbReference type="GO" id="GO:0071709">
    <property type="term" value="P:membrane assembly"/>
    <property type="evidence" value="ECO:0007669"/>
    <property type="project" value="InterPro"/>
</dbReference>
<evidence type="ECO:0000256" key="6">
    <source>
        <dbReference type="ARBA" id="ARBA00023237"/>
    </source>
</evidence>
<dbReference type="PROSITE" id="PS51779">
    <property type="entry name" value="POTRA"/>
    <property type="match status" value="1"/>
</dbReference>
<name>A0A2Z4Y5C4_SUMC1</name>
<evidence type="ECO:0000256" key="4">
    <source>
        <dbReference type="ARBA" id="ARBA00022737"/>
    </source>
</evidence>
<dbReference type="KEGG" id="schv:BRCON_1587"/>
<dbReference type="InterPro" id="IPR034746">
    <property type="entry name" value="POTRA"/>
</dbReference>
<sequence length="787" mass="88757">MTSEPSDDAPEDLSIPGKPEVREKSFLEKDQEARGGGAARMQPPAPKPKIFDAPIVREVVVSGANPEDTKKALRVIQTRVGEPLDPDKQREDIRRLYELGLFSPNILLQADRTADGGVKLTYLVQPNPKVNDITVQGNVKIPTDKILSQLPVKKGQVYTVQAQNKIRESVQRYYEEKGYTDANVRVEERPAAGNMVNLVITVDEGTKTKIKDLIIRGNDHIRDLTIKLRTTNKGSWGPFTHYYNESRFQEDLETIKALYISRGFLDVDVQRGDFVYGPDQSWVSPVIEVREGPRYRVGRIDARGYTLFTREEVLQPFLGLQGAYYSAAKFNAAAEKVKNMYGDEGFLAAKVEPDFHKDSERGVVDVDVVITEGPRIYVGDVKIVAQNYPDDEEMGWLRKLYSRYTPPVKTEVIEREVRLRPGQVYRRFDEVRTRDRLRSLNVFEDVKVHSQLTDDPSVRDCVVEVTQGNTGSLIFGLGFGDVEGGFIYANYIERNLAGMARDLRVSGAIGSKITSFEVSYLDRYFRGTDTAAQFSVFHHRYLRTGGFHQTNTGATAEFTKPLTDTLKEAWRVRLESVSFSYDKGDEPKEKLNDYVAATIRYRVIRDTRDDSFFPTTGRYWYAGVETGAADGFLLKAEGQYATYRPVFNNWVWAMRTQAGLMPYDATNIGYADRFFLGGSQDMRGFKLWGAGPHDSGNEDIPLGGSTKLLVQNELRYPFTDNLAGVLFADFGVLGRKPFELTKPKASVGTGMRLRLPIAQVALDLAVPVLRDSKDQTQFFHFTFTSAF</sequence>
<dbReference type="Gene3D" id="2.40.160.50">
    <property type="entry name" value="membrane protein fhac: a member of the omp85/tpsb transporter family"/>
    <property type="match status" value="1"/>
</dbReference>
<feature type="domain" description="POTRA" evidence="8">
    <location>
        <begin position="128"/>
        <end position="205"/>
    </location>
</feature>
<dbReference type="Pfam" id="PF07244">
    <property type="entry name" value="POTRA"/>
    <property type="match status" value="4"/>
</dbReference>
<dbReference type="Pfam" id="PF01103">
    <property type="entry name" value="Omp85"/>
    <property type="match status" value="1"/>
</dbReference>
<evidence type="ECO:0000256" key="1">
    <source>
        <dbReference type="ARBA" id="ARBA00004370"/>
    </source>
</evidence>
<dbReference type="Gene3D" id="3.10.20.310">
    <property type="entry name" value="membrane protein fhac"/>
    <property type="match status" value="5"/>
</dbReference>
<evidence type="ECO:0000313" key="10">
    <source>
        <dbReference type="Proteomes" id="UP000262583"/>
    </source>
</evidence>
<dbReference type="PANTHER" id="PTHR12815">
    <property type="entry name" value="SORTING AND ASSEMBLY MACHINERY SAMM50 PROTEIN FAMILY MEMBER"/>
    <property type="match status" value="1"/>
</dbReference>
<protein>
    <submittedName>
        <fullName evidence="9">Outer membrane protein assembly factor YaeT</fullName>
    </submittedName>
</protein>
<dbReference type="PANTHER" id="PTHR12815:SF18">
    <property type="entry name" value="SORTING AND ASSEMBLY MACHINERY COMPONENT 50 HOMOLOG"/>
    <property type="match status" value="1"/>
</dbReference>
<evidence type="ECO:0000259" key="8">
    <source>
        <dbReference type="PROSITE" id="PS51779"/>
    </source>
</evidence>